<dbReference type="EMBL" id="FWXZ01000003">
    <property type="protein sequence ID" value="SMC66845.1"/>
    <property type="molecule type" value="Genomic_DNA"/>
</dbReference>
<keyword evidence="2" id="KW-1185">Reference proteome</keyword>
<accession>A0AC61PM32</accession>
<protein>
    <submittedName>
        <fullName evidence="1">Ig-like domain (Group 2)</fullName>
    </submittedName>
</protein>
<sequence length="688" mass="74053">MRKKCLIWSLVLALCLSTVAPALAANVFLFTEKNITVFEGASVQTALRREGNYAGDGEITYSSARTNVATVAEDGTITGVNKGQTEITASLMRNGKRVGQARATVKVLRAVQKVTLNTTRLSVYNPDDPAVTSLLREATDHQVLVIPAGTSVNLSTTCTPEDASNRQIAYTSSDAGVAKVTNTSLRAVQRGECDLTVASVQNPEVTETFRVLVIQPVKKITIDAGSKKVAAGSTLQLTANCSPDNASITNVTWTSKNPNIATVDEYGVVTGLKKGSANIVATAADGSKISATAFLTVTQSVTSITFAQDNIPVVAGRTVQAKIQILPAEANDRSVTWSSSDESIATVRGGQVTGKKAGTCTITCTSNSNPSVSASATVTVSQLVTRIEGLNSKDELSIKTGETVQLRVNVLPEDATDKSVIFKSLQSKIASVDENGLVTGLSRGTASITVTAKDASKRQATIRVNVIQPVTGVSVQKDLYYVQKGDGTSIKAVIEPKNANNQAVYWSSENEWIATVRSNGTSTGRVEGVNNGVTTVYTYTEDGGFSASTRIRVDNFNEAVMTEELDVNANNQIKITMRNMSQDITIENVHCKIECYDKSGNPMICNKDGQSTYFEADYPFVLQPLERSVHGGFRFHDYVIDQELGMVLLTITSWRDSEGITWYIPESEQIRTQWTRYNYYNNPDQGVG</sequence>
<gene>
    <name evidence="1" type="ORF">SAMN06297397_1889</name>
</gene>
<name>A0AC61PM32_9FIRM</name>
<organism evidence="1 2">
    <name type="scientific">Aristaeella lactis</name>
    <dbReference type="NCBI Taxonomy" id="3046383"/>
    <lineage>
        <taxon>Bacteria</taxon>
        <taxon>Bacillati</taxon>
        <taxon>Bacillota</taxon>
        <taxon>Clostridia</taxon>
        <taxon>Eubacteriales</taxon>
        <taxon>Aristaeellaceae</taxon>
        <taxon>Aristaeella</taxon>
    </lineage>
</organism>
<evidence type="ECO:0000313" key="1">
    <source>
        <dbReference type="EMBL" id="SMC66845.1"/>
    </source>
</evidence>
<comment type="caution">
    <text evidence="1">The sequence shown here is derived from an EMBL/GenBank/DDBJ whole genome shotgun (WGS) entry which is preliminary data.</text>
</comment>
<proteinExistence type="predicted"/>
<dbReference type="Proteomes" id="UP000192328">
    <property type="component" value="Unassembled WGS sequence"/>
</dbReference>
<evidence type="ECO:0000313" key="2">
    <source>
        <dbReference type="Proteomes" id="UP000192328"/>
    </source>
</evidence>
<reference evidence="1" key="1">
    <citation type="submission" date="2017-04" db="EMBL/GenBank/DDBJ databases">
        <authorList>
            <person name="Varghese N."/>
            <person name="Submissions S."/>
        </authorList>
    </citation>
    <scope>NUCLEOTIDE SEQUENCE</scope>
    <source>
        <strain evidence="1">WTE2008</strain>
    </source>
</reference>